<keyword evidence="1" id="KW-0812">Transmembrane</keyword>
<dbReference type="OrthoDB" id="5193048at2"/>
<dbReference type="RefSeq" id="WP_091447035.1">
    <property type="nucleotide sequence ID" value="NZ_FOIE01000008.1"/>
</dbReference>
<name>A0A1I0HIY6_9ACTN</name>
<gene>
    <name evidence="3" type="ORF">SAMN04488546_3909</name>
</gene>
<keyword evidence="1" id="KW-1133">Transmembrane helix</keyword>
<evidence type="ECO:0000256" key="1">
    <source>
        <dbReference type="SAM" id="Phobius"/>
    </source>
</evidence>
<evidence type="ECO:0000313" key="4">
    <source>
        <dbReference type="Proteomes" id="UP000198507"/>
    </source>
</evidence>
<dbReference type="Pfam" id="PF19803">
    <property type="entry name" value="DUF6286"/>
    <property type="match status" value="1"/>
</dbReference>
<sequence>MTVVNRVLATLLALALLLGGLLAVVEVVLAALGRRPWLVPHPDWTSWLTDQSLDSGAVRAALVGAVVLGLVLLVLALRRGRPGALPLPARVESVRTTASRRGIERTLRAAATRPDGVRDARVRARRRTVRVRAATALREPGDLQSRVTEAVSQRLEELGLAGTLRPRVTVSRGAGR</sequence>
<dbReference type="InterPro" id="IPR046253">
    <property type="entry name" value="DUF6286"/>
</dbReference>
<keyword evidence="4" id="KW-1185">Reference proteome</keyword>
<feature type="domain" description="DUF6286" evidence="2">
    <location>
        <begin position="67"/>
        <end position="170"/>
    </location>
</feature>
<organism evidence="3 4">
    <name type="scientific">Geodermatophilus poikilotrophus</name>
    <dbReference type="NCBI Taxonomy" id="1333667"/>
    <lineage>
        <taxon>Bacteria</taxon>
        <taxon>Bacillati</taxon>
        <taxon>Actinomycetota</taxon>
        <taxon>Actinomycetes</taxon>
        <taxon>Geodermatophilales</taxon>
        <taxon>Geodermatophilaceae</taxon>
        <taxon>Geodermatophilus</taxon>
    </lineage>
</organism>
<evidence type="ECO:0000313" key="3">
    <source>
        <dbReference type="EMBL" id="SET83970.1"/>
    </source>
</evidence>
<feature type="transmembrane region" description="Helical" evidence="1">
    <location>
        <begin position="57"/>
        <end position="77"/>
    </location>
</feature>
<protein>
    <recommendedName>
        <fullName evidence="2">DUF6286 domain-containing protein</fullName>
    </recommendedName>
</protein>
<evidence type="ECO:0000259" key="2">
    <source>
        <dbReference type="Pfam" id="PF19803"/>
    </source>
</evidence>
<accession>A0A1I0HIY6</accession>
<dbReference type="EMBL" id="FOIE01000008">
    <property type="protein sequence ID" value="SET83970.1"/>
    <property type="molecule type" value="Genomic_DNA"/>
</dbReference>
<dbReference type="Proteomes" id="UP000198507">
    <property type="component" value="Unassembled WGS sequence"/>
</dbReference>
<proteinExistence type="predicted"/>
<reference evidence="4" key="1">
    <citation type="submission" date="2016-10" db="EMBL/GenBank/DDBJ databases">
        <authorList>
            <person name="Varghese N."/>
            <person name="Submissions S."/>
        </authorList>
    </citation>
    <scope>NUCLEOTIDE SEQUENCE [LARGE SCALE GENOMIC DNA]</scope>
    <source>
        <strain evidence="4">DSM 44209</strain>
    </source>
</reference>
<keyword evidence="1" id="KW-0472">Membrane</keyword>
<dbReference type="AlphaFoldDB" id="A0A1I0HIY6"/>